<proteinExistence type="predicted"/>
<protein>
    <submittedName>
        <fullName evidence="1 2">Uncharacterized protein</fullName>
    </submittedName>
</protein>
<evidence type="ECO:0000313" key="1">
    <source>
        <dbReference type="EMBL" id="KQJ96439.1"/>
    </source>
</evidence>
<evidence type="ECO:0000313" key="3">
    <source>
        <dbReference type="Proteomes" id="UP000008810"/>
    </source>
</evidence>
<evidence type="ECO:0000313" key="2">
    <source>
        <dbReference type="EnsemblPlants" id="KQJ96439"/>
    </source>
</evidence>
<dbReference type="InParanoid" id="A0A0Q3F9E9"/>
<dbReference type="Proteomes" id="UP000008810">
    <property type="component" value="Chromosome 3"/>
</dbReference>
<accession>A0A0Q3F9E9</accession>
<keyword evidence="3" id="KW-1185">Reference proteome</keyword>
<dbReference type="Gramene" id="KQJ96439">
    <property type="protein sequence ID" value="KQJ96439"/>
    <property type="gene ID" value="BRADI_3g23113v3"/>
</dbReference>
<sequence>MEYGLHRWLGHACYDMGGIAGEIALDRWGAAHSKEGGCRTRRAGRKIGKGNWDNFLLASFIRGIDTLTNWGLRRTNFRK</sequence>
<name>A0A0Q3F9E9_BRADI</name>
<dbReference type="AlphaFoldDB" id="A0A0Q3F9E9"/>
<organism evidence="1">
    <name type="scientific">Brachypodium distachyon</name>
    <name type="common">Purple false brome</name>
    <name type="synonym">Trachynia distachya</name>
    <dbReference type="NCBI Taxonomy" id="15368"/>
    <lineage>
        <taxon>Eukaryota</taxon>
        <taxon>Viridiplantae</taxon>
        <taxon>Streptophyta</taxon>
        <taxon>Embryophyta</taxon>
        <taxon>Tracheophyta</taxon>
        <taxon>Spermatophyta</taxon>
        <taxon>Magnoliopsida</taxon>
        <taxon>Liliopsida</taxon>
        <taxon>Poales</taxon>
        <taxon>Poaceae</taxon>
        <taxon>BOP clade</taxon>
        <taxon>Pooideae</taxon>
        <taxon>Stipodae</taxon>
        <taxon>Brachypodieae</taxon>
        <taxon>Brachypodium</taxon>
    </lineage>
</organism>
<gene>
    <name evidence="1" type="ORF">BRADI_3g23113v3</name>
</gene>
<reference evidence="2" key="3">
    <citation type="submission" date="2018-08" db="UniProtKB">
        <authorList>
            <consortium name="EnsemblPlants"/>
        </authorList>
    </citation>
    <scope>IDENTIFICATION</scope>
    <source>
        <strain evidence="2">cv. Bd21</strain>
    </source>
</reference>
<dbReference type="EMBL" id="CM000882">
    <property type="protein sequence ID" value="KQJ96439.1"/>
    <property type="molecule type" value="Genomic_DNA"/>
</dbReference>
<reference evidence="1 2" key="1">
    <citation type="journal article" date="2010" name="Nature">
        <title>Genome sequencing and analysis of the model grass Brachypodium distachyon.</title>
        <authorList>
            <consortium name="International Brachypodium Initiative"/>
        </authorList>
    </citation>
    <scope>NUCLEOTIDE SEQUENCE [LARGE SCALE GENOMIC DNA]</scope>
    <source>
        <strain evidence="1 2">Bd21</strain>
    </source>
</reference>
<dbReference type="EnsemblPlants" id="KQJ96439">
    <property type="protein sequence ID" value="KQJ96439"/>
    <property type="gene ID" value="BRADI_3g23113v3"/>
</dbReference>
<reference evidence="1" key="2">
    <citation type="submission" date="2017-06" db="EMBL/GenBank/DDBJ databases">
        <title>WGS assembly of Brachypodium distachyon.</title>
        <authorList>
            <consortium name="The International Brachypodium Initiative"/>
            <person name="Lucas S."/>
            <person name="Harmon-Smith M."/>
            <person name="Lail K."/>
            <person name="Tice H."/>
            <person name="Grimwood J."/>
            <person name="Bruce D."/>
            <person name="Barry K."/>
            <person name="Shu S."/>
            <person name="Lindquist E."/>
            <person name="Wang M."/>
            <person name="Pitluck S."/>
            <person name="Vogel J.P."/>
            <person name="Garvin D.F."/>
            <person name="Mockler T.C."/>
            <person name="Schmutz J."/>
            <person name="Rokhsar D."/>
            <person name="Bevan M.W."/>
        </authorList>
    </citation>
    <scope>NUCLEOTIDE SEQUENCE</scope>
    <source>
        <strain evidence="1">Bd21</strain>
    </source>
</reference>